<dbReference type="Proteomes" id="UP000383971">
    <property type="component" value="Unassembled WGS sequence"/>
</dbReference>
<sequence length="171" mass="18500">MSSQLLTGVRVLDLTNVLAGPFADYQLALLGADAALNRRGMGTSFLAQHAGKRSLNLKSEDGKVIFRRLVANADVVLEYFRSGVMDRLGLGYEAHRELTMTLLIDDPERDSITVTRSGFQVGGAPQSVAHGPPTLGQHNDEILLEAGFTMNEIAAWRANGTIEAQRHARAA</sequence>
<dbReference type="AlphaFoldDB" id="A0A5E4VJF7"/>
<dbReference type="SUPFAM" id="SSF89796">
    <property type="entry name" value="CoA-transferase family III (CaiB/BaiF)"/>
    <property type="match status" value="2"/>
</dbReference>
<keyword evidence="3" id="KW-1185">Reference proteome</keyword>
<dbReference type="Gene3D" id="3.40.50.10540">
    <property type="entry name" value="Crotonobetainyl-coa:carnitine coa-transferase, domain 1"/>
    <property type="match status" value="2"/>
</dbReference>
<dbReference type="GO" id="GO:0008410">
    <property type="term" value="F:CoA-transferase activity"/>
    <property type="evidence" value="ECO:0007669"/>
    <property type="project" value="TreeGrafter"/>
</dbReference>
<gene>
    <name evidence="2" type="ORF">PCO31111_02730</name>
</gene>
<dbReference type="EMBL" id="CABPSE010000008">
    <property type="protein sequence ID" value="VVE12422.1"/>
    <property type="molecule type" value="Genomic_DNA"/>
</dbReference>
<accession>A0A5E4VJF7</accession>
<dbReference type="InterPro" id="IPR023606">
    <property type="entry name" value="CoA-Trfase_III_dom_1_sf"/>
</dbReference>
<dbReference type="InterPro" id="IPR050483">
    <property type="entry name" value="CoA-transferase_III_domain"/>
</dbReference>
<dbReference type="Pfam" id="PF02515">
    <property type="entry name" value="CoA_transf_3"/>
    <property type="match status" value="1"/>
</dbReference>
<evidence type="ECO:0000313" key="3">
    <source>
        <dbReference type="Proteomes" id="UP000383971"/>
    </source>
</evidence>
<dbReference type="InterPro" id="IPR003673">
    <property type="entry name" value="CoA-Trfase_fam_III"/>
</dbReference>
<protein>
    <submittedName>
        <fullName evidence="2">CoA-transferase</fullName>
    </submittedName>
</protein>
<evidence type="ECO:0000313" key="2">
    <source>
        <dbReference type="EMBL" id="VVE12422.1"/>
    </source>
</evidence>
<organism evidence="2 3">
    <name type="scientific">Pandoraea communis</name>
    <dbReference type="NCBI Taxonomy" id="2508297"/>
    <lineage>
        <taxon>Bacteria</taxon>
        <taxon>Pseudomonadati</taxon>
        <taxon>Pseudomonadota</taxon>
        <taxon>Betaproteobacteria</taxon>
        <taxon>Burkholderiales</taxon>
        <taxon>Burkholderiaceae</taxon>
        <taxon>Pandoraea</taxon>
    </lineage>
</organism>
<keyword evidence="1 2" id="KW-0808">Transferase</keyword>
<dbReference type="PANTHER" id="PTHR48207:SF3">
    <property type="entry name" value="SUCCINATE--HYDROXYMETHYLGLUTARATE COA-TRANSFERASE"/>
    <property type="match status" value="1"/>
</dbReference>
<reference evidence="2 3" key="1">
    <citation type="submission" date="2019-08" db="EMBL/GenBank/DDBJ databases">
        <authorList>
            <person name="Peeters C."/>
        </authorList>
    </citation>
    <scope>NUCLEOTIDE SEQUENCE [LARGE SCALE GENOMIC DNA]</scope>
    <source>
        <strain evidence="2 3">LMG 31111</strain>
    </source>
</reference>
<evidence type="ECO:0000256" key="1">
    <source>
        <dbReference type="ARBA" id="ARBA00022679"/>
    </source>
</evidence>
<dbReference type="PANTHER" id="PTHR48207">
    <property type="entry name" value="SUCCINATE--HYDROXYMETHYLGLUTARATE COA-TRANSFERASE"/>
    <property type="match status" value="1"/>
</dbReference>
<name>A0A5E4VJF7_9BURK</name>
<proteinExistence type="predicted"/>